<dbReference type="InterPro" id="IPR020904">
    <property type="entry name" value="Sc_DH/Rdtase_CS"/>
</dbReference>
<feature type="transmembrane region" description="Helical" evidence="2">
    <location>
        <begin position="280"/>
        <end position="298"/>
    </location>
</feature>
<name>A0A8T0I6W5_CERPU</name>
<feature type="domain" description="Ketoreductase" evidence="3">
    <location>
        <begin position="48"/>
        <end position="237"/>
    </location>
</feature>
<dbReference type="PROSITE" id="PS00061">
    <property type="entry name" value="ADH_SHORT"/>
    <property type="match status" value="1"/>
</dbReference>
<dbReference type="PANTHER" id="PTHR45274">
    <property type="entry name" value="NAD(P)-BINDING ROSSMANN-FOLD SUPERFAMILY PROTEIN"/>
    <property type="match status" value="1"/>
</dbReference>
<dbReference type="Gene3D" id="3.40.50.720">
    <property type="entry name" value="NAD(P)-binding Rossmann-like Domain"/>
    <property type="match status" value="1"/>
</dbReference>
<dbReference type="PRINTS" id="PR00080">
    <property type="entry name" value="SDRFAMILY"/>
</dbReference>
<protein>
    <recommendedName>
        <fullName evidence="3">Ketoreductase domain-containing protein</fullName>
    </recommendedName>
</protein>
<comment type="similarity">
    <text evidence="1">Belongs to the short-chain dehydrogenases/reductases (SDR) family.</text>
</comment>
<dbReference type="InterPro" id="IPR036291">
    <property type="entry name" value="NAD(P)-bd_dom_sf"/>
</dbReference>
<comment type="caution">
    <text evidence="4">The sequence shown here is derived from an EMBL/GenBank/DDBJ whole genome shotgun (WGS) entry which is preliminary data.</text>
</comment>
<dbReference type="GO" id="GO:0016020">
    <property type="term" value="C:membrane"/>
    <property type="evidence" value="ECO:0007669"/>
    <property type="project" value="TreeGrafter"/>
</dbReference>
<dbReference type="SUPFAM" id="SSF51735">
    <property type="entry name" value="NAD(P)-binding Rossmann-fold domains"/>
    <property type="match status" value="1"/>
</dbReference>
<dbReference type="InterPro" id="IPR057326">
    <property type="entry name" value="KR_dom"/>
</dbReference>
<evidence type="ECO:0000256" key="2">
    <source>
        <dbReference type="SAM" id="Phobius"/>
    </source>
</evidence>
<organism evidence="4 5">
    <name type="scientific">Ceratodon purpureus</name>
    <name type="common">Fire moss</name>
    <name type="synonym">Dicranum purpureum</name>
    <dbReference type="NCBI Taxonomy" id="3225"/>
    <lineage>
        <taxon>Eukaryota</taxon>
        <taxon>Viridiplantae</taxon>
        <taxon>Streptophyta</taxon>
        <taxon>Embryophyta</taxon>
        <taxon>Bryophyta</taxon>
        <taxon>Bryophytina</taxon>
        <taxon>Bryopsida</taxon>
        <taxon>Dicranidae</taxon>
        <taxon>Pseudoditrichales</taxon>
        <taxon>Ditrichaceae</taxon>
        <taxon>Ceratodon</taxon>
    </lineage>
</organism>
<keyword evidence="2" id="KW-1133">Transmembrane helix</keyword>
<dbReference type="Proteomes" id="UP000822688">
    <property type="component" value="Chromosome 4"/>
</dbReference>
<dbReference type="AlphaFoldDB" id="A0A8T0I6W5"/>
<dbReference type="Pfam" id="PF00106">
    <property type="entry name" value="adh_short"/>
    <property type="match status" value="1"/>
</dbReference>
<proteinExistence type="inferred from homology"/>
<dbReference type="PRINTS" id="PR00081">
    <property type="entry name" value="GDHRDH"/>
</dbReference>
<evidence type="ECO:0000313" key="5">
    <source>
        <dbReference type="Proteomes" id="UP000822688"/>
    </source>
</evidence>
<dbReference type="PANTHER" id="PTHR45274:SF2">
    <property type="entry name" value="NAD(P)-BINDING ROSSMANN-FOLD SUPERFAMILY PROTEIN"/>
    <property type="match status" value="1"/>
</dbReference>
<dbReference type="EMBL" id="CM026424">
    <property type="protein sequence ID" value="KAG0578827.1"/>
    <property type="molecule type" value="Genomic_DNA"/>
</dbReference>
<gene>
    <name evidence="4" type="ORF">KC19_4G052300</name>
</gene>
<evidence type="ECO:0000256" key="1">
    <source>
        <dbReference type="RuleBase" id="RU000363"/>
    </source>
</evidence>
<dbReference type="SMART" id="SM00822">
    <property type="entry name" value="PKS_KR"/>
    <property type="match status" value="1"/>
</dbReference>
<keyword evidence="5" id="KW-1185">Reference proteome</keyword>
<keyword evidence="2" id="KW-0812">Transmembrane</keyword>
<keyword evidence="2" id="KW-0472">Membrane</keyword>
<accession>A0A8T0I6W5</accession>
<sequence length="326" mass="35281">MWYDRLTKVGWACCSQLGDPAPSTADNSDGDFTLTLKGPTPRKAIEDKVVWIVGASQNIGEEIAKEYARLGAKLILTARRANELERVKASLQGRHAPGNVVVLPGDITAGVEELKLLVQKAEAAFEGAGIDIVVQNAACPRPKLSAVDFPDDVLQRTFDVNVLGVIRLTQLLLPGMLSRGHGQFVVVSSVAGKIPSPGQTVYSASKHALNGYFNSLRSEVLHRGVRVTLACPGPIDTPRAASEAGEAKLEKRLPVRRCAELIVQAGAHDLMEAWISYQPILLLLYLMQYVPSLVFYVINKVGPKRVTSYNEGSGGYSMSSLFKKSN</sequence>
<evidence type="ECO:0000259" key="3">
    <source>
        <dbReference type="SMART" id="SM00822"/>
    </source>
</evidence>
<evidence type="ECO:0000313" key="4">
    <source>
        <dbReference type="EMBL" id="KAG0578827.1"/>
    </source>
</evidence>
<dbReference type="InterPro" id="IPR002347">
    <property type="entry name" value="SDR_fam"/>
</dbReference>
<reference evidence="4" key="1">
    <citation type="submission" date="2020-06" db="EMBL/GenBank/DDBJ databases">
        <title>WGS assembly of Ceratodon purpureus strain R40.</title>
        <authorList>
            <person name="Carey S.B."/>
            <person name="Jenkins J."/>
            <person name="Shu S."/>
            <person name="Lovell J.T."/>
            <person name="Sreedasyam A."/>
            <person name="Maumus F."/>
            <person name="Tiley G.P."/>
            <person name="Fernandez-Pozo N."/>
            <person name="Barry K."/>
            <person name="Chen C."/>
            <person name="Wang M."/>
            <person name="Lipzen A."/>
            <person name="Daum C."/>
            <person name="Saski C.A."/>
            <person name="Payton A.C."/>
            <person name="Mcbreen J.C."/>
            <person name="Conrad R.E."/>
            <person name="Kollar L.M."/>
            <person name="Olsson S."/>
            <person name="Huttunen S."/>
            <person name="Landis J.B."/>
            <person name="Wickett N.J."/>
            <person name="Johnson M.G."/>
            <person name="Rensing S.A."/>
            <person name="Grimwood J."/>
            <person name="Schmutz J."/>
            <person name="Mcdaniel S.F."/>
        </authorList>
    </citation>
    <scope>NUCLEOTIDE SEQUENCE</scope>
    <source>
        <strain evidence="4">R40</strain>
    </source>
</reference>